<dbReference type="Proteomes" id="UP000263900">
    <property type="component" value="Chromosome"/>
</dbReference>
<dbReference type="AlphaFoldDB" id="A0A3B7MPQ6"/>
<dbReference type="EMBL" id="CP032157">
    <property type="protein sequence ID" value="AXY76138.1"/>
    <property type="molecule type" value="Genomic_DNA"/>
</dbReference>
<evidence type="ECO:0000313" key="3">
    <source>
        <dbReference type="Proteomes" id="UP000263900"/>
    </source>
</evidence>
<protein>
    <submittedName>
        <fullName evidence="2">Uncharacterized protein</fullName>
    </submittedName>
</protein>
<feature type="transmembrane region" description="Helical" evidence="1">
    <location>
        <begin position="64"/>
        <end position="87"/>
    </location>
</feature>
<accession>A0A3B7MPQ6</accession>
<keyword evidence="1" id="KW-0472">Membrane</keyword>
<keyword evidence="1" id="KW-1133">Transmembrane helix</keyword>
<organism evidence="2 3">
    <name type="scientific">Paraflavitalea soli</name>
    <dbReference type="NCBI Taxonomy" id="2315862"/>
    <lineage>
        <taxon>Bacteria</taxon>
        <taxon>Pseudomonadati</taxon>
        <taxon>Bacteroidota</taxon>
        <taxon>Chitinophagia</taxon>
        <taxon>Chitinophagales</taxon>
        <taxon>Chitinophagaceae</taxon>
        <taxon>Paraflavitalea</taxon>
    </lineage>
</organism>
<dbReference type="KEGG" id="pseg:D3H65_20040"/>
<feature type="transmembrane region" description="Helical" evidence="1">
    <location>
        <begin position="34"/>
        <end position="52"/>
    </location>
</feature>
<evidence type="ECO:0000256" key="1">
    <source>
        <dbReference type="SAM" id="Phobius"/>
    </source>
</evidence>
<gene>
    <name evidence="2" type="ORF">D3H65_20040</name>
</gene>
<sequence length="135" mass="15328">MNKQRIRLLIPLLVIAGFLSYTWSIILTGPIEAMVQHYVGLFLFIVLICLFVRRFKLAVIGTGIFLVLGTFNLLTLTPALLGTYFGLDLGTVKLMTPEFQPLSFGIFVVYGILNIDQLIEMYLDYKEAKEKKYKG</sequence>
<evidence type="ECO:0000313" key="2">
    <source>
        <dbReference type="EMBL" id="AXY76138.1"/>
    </source>
</evidence>
<keyword evidence="1" id="KW-0812">Transmembrane</keyword>
<proteinExistence type="predicted"/>
<name>A0A3B7MPQ6_9BACT</name>
<feature type="transmembrane region" description="Helical" evidence="1">
    <location>
        <begin position="99"/>
        <end position="123"/>
    </location>
</feature>
<keyword evidence="3" id="KW-1185">Reference proteome</keyword>
<dbReference type="RefSeq" id="WP_119052017.1">
    <property type="nucleotide sequence ID" value="NZ_CP032157.1"/>
</dbReference>
<reference evidence="2 3" key="1">
    <citation type="submission" date="2018-09" db="EMBL/GenBank/DDBJ databases">
        <title>Genome sequencing of strain 6GH32-13.</title>
        <authorList>
            <person name="Weon H.-Y."/>
            <person name="Heo J."/>
            <person name="Kwon S.-W."/>
        </authorList>
    </citation>
    <scope>NUCLEOTIDE SEQUENCE [LARGE SCALE GENOMIC DNA]</scope>
    <source>
        <strain evidence="2 3">5GH32-13</strain>
    </source>
</reference>